<evidence type="ECO:0000313" key="1">
    <source>
        <dbReference type="EMBL" id="MFC3912337.1"/>
    </source>
</evidence>
<sequence>MWHLLRVVMRAGRPGGHAGLCAAVYYFERDDELILNSQCAAEENSIFIFKDYLNIII</sequence>
<accession>A0ABV8CJC2</accession>
<name>A0ABV8CJC2_9GAMM</name>
<evidence type="ECO:0000313" key="2">
    <source>
        <dbReference type="Proteomes" id="UP001595692"/>
    </source>
</evidence>
<gene>
    <name evidence="1" type="ORF">ACFOSS_02510</name>
</gene>
<proteinExistence type="predicted"/>
<reference evidence="2" key="1">
    <citation type="journal article" date="2019" name="Int. J. Syst. Evol. Microbiol.">
        <title>The Global Catalogue of Microorganisms (GCM) 10K type strain sequencing project: providing services to taxonomists for standard genome sequencing and annotation.</title>
        <authorList>
            <consortium name="The Broad Institute Genomics Platform"/>
            <consortium name="The Broad Institute Genome Sequencing Center for Infectious Disease"/>
            <person name="Wu L."/>
            <person name="Ma J."/>
        </authorList>
    </citation>
    <scope>NUCLEOTIDE SEQUENCE [LARGE SCALE GENOMIC DNA]</scope>
    <source>
        <strain evidence="2">CCUG 54939</strain>
    </source>
</reference>
<dbReference type="Proteomes" id="UP001595692">
    <property type="component" value="Unassembled WGS sequence"/>
</dbReference>
<dbReference type="RefSeq" id="WP_377150446.1">
    <property type="nucleotide sequence ID" value="NZ_JBHSAF010000001.1"/>
</dbReference>
<comment type="caution">
    <text evidence="1">The sequence shown here is derived from an EMBL/GenBank/DDBJ whole genome shotgun (WGS) entry which is preliminary data.</text>
</comment>
<dbReference type="EMBL" id="JBHSAF010000001">
    <property type="protein sequence ID" value="MFC3912337.1"/>
    <property type="molecule type" value="Genomic_DNA"/>
</dbReference>
<protein>
    <submittedName>
        <fullName evidence="1">Uncharacterized protein</fullName>
    </submittedName>
</protein>
<organism evidence="1 2">
    <name type="scientific">Pseudaeromonas sharmana</name>
    <dbReference type="NCBI Taxonomy" id="328412"/>
    <lineage>
        <taxon>Bacteria</taxon>
        <taxon>Pseudomonadati</taxon>
        <taxon>Pseudomonadota</taxon>
        <taxon>Gammaproteobacteria</taxon>
        <taxon>Aeromonadales</taxon>
        <taxon>Aeromonadaceae</taxon>
        <taxon>Pseudaeromonas</taxon>
    </lineage>
</organism>
<keyword evidence="2" id="KW-1185">Reference proteome</keyword>